<dbReference type="EMBL" id="MN586027">
    <property type="protein sequence ID" value="QGJ93539.1"/>
    <property type="molecule type" value="Genomic_DNA"/>
</dbReference>
<keyword evidence="1" id="KW-0378">Hydrolase</keyword>
<dbReference type="PANTHER" id="PTHR34354:SF1">
    <property type="entry name" value="NADPH-DEPENDENT 7-CYANO-7-DEAZAGUANINE REDUCTASE"/>
    <property type="match status" value="1"/>
</dbReference>
<dbReference type="RefSeq" id="YP_009885172.1">
    <property type="nucleotide sequence ID" value="NC_049478.1"/>
</dbReference>
<dbReference type="GO" id="GO:0033739">
    <property type="term" value="F:preQ1 synthase activity"/>
    <property type="evidence" value="ECO:0007669"/>
    <property type="project" value="InterPro"/>
</dbReference>
<dbReference type="Gene3D" id="3.30.1130.10">
    <property type="match status" value="1"/>
</dbReference>
<dbReference type="GO" id="GO:0008616">
    <property type="term" value="P:tRNA queuosine(34) biosynthetic process"/>
    <property type="evidence" value="ECO:0007669"/>
    <property type="project" value="InterPro"/>
</dbReference>
<evidence type="ECO:0000313" key="2">
    <source>
        <dbReference type="Proteomes" id="UP000427282"/>
    </source>
</evidence>
<dbReference type="Pfam" id="PF14489">
    <property type="entry name" value="QueF"/>
    <property type="match status" value="1"/>
</dbReference>
<dbReference type="InterPro" id="IPR050084">
    <property type="entry name" value="NADPH_dep_7-cyano-7-deazaG_red"/>
</dbReference>
<name>A0A649VND9_9CAUD</name>
<dbReference type="GO" id="GO:0016787">
    <property type="term" value="F:hydrolase activity"/>
    <property type="evidence" value="ECO:0007669"/>
    <property type="project" value="UniProtKB-KW"/>
</dbReference>
<dbReference type="SUPFAM" id="SSF55620">
    <property type="entry name" value="Tetrahydrobiopterin biosynthesis enzymes-like"/>
    <property type="match status" value="1"/>
</dbReference>
<proteinExistence type="predicted"/>
<dbReference type="GeneID" id="55814543"/>
<dbReference type="InterPro" id="IPR043133">
    <property type="entry name" value="GTP-CH-I_C/QueF"/>
</dbReference>
<reference evidence="1 2" key="1">
    <citation type="submission" date="2019-10" db="EMBL/GenBank/DDBJ databases">
        <authorList>
            <person name="Garlena R.A."/>
            <person name="Russell D.A."/>
            <person name="Pope W.H."/>
            <person name="Jacobs-Sera D."/>
            <person name="Hatfull G.F."/>
        </authorList>
    </citation>
    <scope>NUCLEOTIDE SEQUENCE [LARGE SCALE GENOMIC DNA]</scope>
</reference>
<gene>
    <name evidence="1" type="primary">92</name>
    <name evidence="1" type="ORF">SEA_MUFASA8_92</name>
</gene>
<keyword evidence="2" id="KW-1185">Reference proteome</keyword>
<dbReference type="PANTHER" id="PTHR34354">
    <property type="entry name" value="NADPH-DEPENDENT 7-CYANO-7-DEAZAGUANINE REDUCTASE"/>
    <property type="match status" value="1"/>
</dbReference>
<dbReference type="Proteomes" id="UP000427282">
    <property type="component" value="Segment"/>
</dbReference>
<evidence type="ECO:0000313" key="1">
    <source>
        <dbReference type="EMBL" id="QGJ93539.1"/>
    </source>
</evidence>
<protein>
    <submittedName>
        <fullName evidence="1">GTP cyclohydrolase I</fullName>
    </submittedName>
</protein>
<sequence length="135" mass="14550">MTSTTSAQPTQAPADTLLGKVVQHAIDHVQFLPCRPELEQVDAIANEVSALCPVTGQPDIYTVTISYEPHGHVIESKALKLYLWRFRDMGISCEDLAAVIAADLTRDHGYPVSVTTQQQSRGGIVLKGYATGGLS</sequence>
<dbReference type="KEGG" id="vg:55814543"/>
<dbReference type="InterPro" id="IPR029500">
    <property type="entry name" value="QueF"/>
</dbReference>
<organism evidence="1 2">
    <name type="scientific">Arthrobacter phage Mufasa8</name>
    <dbReference type="NCBI Taxonomy" id="2656526"/>
    <lineage>
        <taxon>Viruses</taxon>
        <taxon>Duplodnaviria</taxon>
        <taxon>Heunggongvirae</taxon>
        <taxon>Uroviricota</taxon>
        <taxon>Caudoviricetes</taxon>
        <taxon>Mufasoctovirus</taxon>
        <taxon>Mufasoctovirus mufasa8</taxon>
    </lineage>
</organism>
<accession>A0A649VND9</accession>